<evidence type="ECO:0000256" key="6">
    <source>
        <dbReference type="ARBA" id="ARBA00023002"/>
    </source>
</evidence>
<evidence type="ECO:0000313" key="9">
    <source>
        <dbReference type="Proteomes" id="UP000187013"/>
    </source>
</evidence>
<dbReference type="Gene3D" id="3.20.20.70">
    <property type="entry name" value="Aldolase class I"/>
    <property type="match status" value="1"/>
</dbReference>
<dbReference type="OMA" id="NLFCHAP"/>
<gene>
    <name evidence="8" type="ORF">ZYGR_0AD04040</name>
</gene>
<evidence type="ECO:0000313" key="8">
    <source>
        <dbReference type="EMBL" id="GAV51221.1"/>
    </source>
</evidence>
<dbReference type="InterPro" id="IPR013785">
    <property type="entry name" value="Aldolase_TIM"/>
</dbReference>
<proteinExistence type="inferred from homology"/>
<protein>
    <submittedName>
        <fullName evidence="8">Uncharacterized protein</fullName>
    </submittedName>
</protein>
<dbReference type="FunFam" id="3.20.20.70:FF:000154">
    <property type="entry name" value="Probable nitronate monooxygenase"/>
    <property type="match status" value="1"/>
</dbReference>
<organism evidence="8 9">
    <name type="scientific">Zygosaccharomyces rouxii</name>
    <dbReference type="NCBI Taxonomy" id="4956"/>
    <lineage>
        <taxon>Eukaryota</taxon>
        <taxon>Fungi</taxon>
        <taxon>Dikarya</taxon>
        <taxon>Ascomycota</taxon>
        <taxon>Saccharomycotina</taxon>
        <taxon>Saccharomycetes</taxon>
        <taxon>Saccharomycetales</taxon>
        <taxon>Saccharomycetaceae</taxon>
        <taxon>Zygosaccharomyces</taxon>
    </lineage>
</organism>
<dbReference type="OrthoDB" id="10265891at2759"/>
<sequence>MAMSRPATMISQKLGIIYPIIQAPMAGISTPQLAASVSNAGGLGMLGLGSSNVDKARKMILETKELTQKPFGVNVFCNNPPVRDPIREEQWLKHLSPLFEALGTKGPDRVKEPYKSFLQNPNMLETLLESRPDVVTFHFGVPSVEAVKRLREIGIYTMATATNLQEALTIQNLGIDAVVAQGLEAGGHRGMFDPNAKDEQWSTMVLVKILSQRLKIPIIAAGGIMDGHMAKAMIDVGASAVQLGTAYLLCPESAADKGYREDLKSSRSQSTQLTSAISGRPARGIDNDFIRYCNTFETPSSADYPLAYDAFKQLHAAEPNGQYKYAAHWAGQGAPLARELGAGDLTVLVAKEMGMSN</sequence>
<dbReference type="SUPFAM" id="SSF51412">
    <property type="entry name" value="Inosine monophosphate dehydrogenase (IMPDH)"/>
    <property type="match status" value="1"/>
</dbReference>
<dbReference type="GO" id="GO:0006207">
    <property type="term" value="P:'de novo' pyrimidine nucleobase biosynthetic process"/>
    <property type="evidence" value="ECO:0007669"/>
    <property type="project" value="InterPro"/>
</dbReference>
<evidence type="ECO:0000256" key="1">
    <source>
        <dbReference type="ARBA" id="ARBA00001917"/>
    </source>
</evidence>
<comment type="caution">
    <text evidence="8">The sequence shown here is derived from an EMBL/GenBank/DDBJ whole genome shotgun (WGS) entry which is preliminary data.</text>
</comment>
<dbReference type="Pfam" id="PF03060">
    <property type="entry name" value="NMO"/>
    <property type="match status" value="1"/>
</dbReference>
<comment type="similarity">
    <text evidence="2">Belongs to the nitronate monooxygenase family. NMO class I subfamily.</text>
</comment>
<dbReference type="CDD" id="cd04730">
    <property type="entry name" value="NPD_like"/>
    <property type="match status" value="1"/>
</dbReference>
<dbReference type="Proteomes" id="UP000187013">
    <property type="component" value="Unassembled WGS sequence"/>
</dbReference>
<evidence type="ECO:0000256" key="7">
    <source>
        <dbReference type="ARBA" id="ARBA00023033"/>
    </source>
</evidence>
<dbReference type="AlphaFoldDB" id="A0A1Q3A6F0"/>
<keyword evidence="6" id="KW-0560">Oxidoreductase</keyword>
<dbReference type="InterPro" id="IPR004136">
    <property type="entry name" value="NMO"/>
</dbReference>
<evidence type="ECO:0000256" key="2">
    <source>
        <dbReference type="ARBA" id="ARBA00009881"/>
    </source>
</evidence>
<evidence type="ECO:0000256" key="3">
    <source>
        <dbReference type="ARBA" id="ARBA00022630"/>
    </source>
</evidence>
<dbReference type="InterPro" id="IPR001295">
    <property type="entry name" value="Dihydroorotate_DH_CS"/>
</dbReference>
<accession>A0A1Q3A6F0</accession>
<evidence type="ECO:0000256" key="5">
    <source>
        <dbReference type="ARBA" id="ARBA00022741"/>
    </source>
</evidence>
<keyword evidence="4" id="KW-0288">FMN</keyword>
<reference evidence="8 9" key="1">
    <citation type="submission" date="2016-08" db="EMBL/GenBank/DDBJ databases">
        <title>Draft genome sequence of allopolyploid Zygosaccharomyces rouxii.</title>
        <authorList>
            <person name="Watanabe J."/>
            <person name="Uehara K."/>
            <person name="Mogi Y."/>
            <person name="Tsukioka Y."/>
        </authorList>
    </citation>
    <scope>NUCLEOTIDE SEQUENCE [LARGE SCALE GENOMIC DNA]</scope>
    <source>
        <strain evidence="8 9">NBRC 110957</strain>
    </source>
</reference>
<evidence type="ECO:0000256" key="4">
    <source>
        <dbReference type="ARBA" id="ARBA00022643"/>
    </source>
</evidence>
<dbReference type="GO" id="GO:0000166">
    <property type="term" value="F:nucleotide binding"/>
    <property type="evidence" value="ECO:0007669"/>
    <property type="project" value="UniProtKB-KW"/>
</dbReference>
<keyword evidence="5" id="KW-0547">Nucleotide-binding</keyword>
<dbReference type="PANTHER" id="PTHR42747">
    <property type="entry name" value="NITRONATE MONOOXYGENASE-RELATED"/>
    <property type="match status" value="1"/>
</dbReference>
<dbReference type="EMBL" id="BDGX01000030">
    <property type="protein sequence ID" value="GAV51221.1"/>
    <property type="molecule type" value="Genomic_DNA"/>
</dbReference>
<dbReference type="GO" id="GO:0018580">
    <property type="term" value="F:nitronate monooxygenase activity"/>
    <property type="evidence" value="ECO:0007669"/>
    <property type="project" value="InterPro"/>
</dbReference>
<comment type="cofactor">
    <cofactor evidence="1">
        <name>FMN</name>
        <dbReference type="ChEBI" id="CHEBI:58210"/>
    </cofactor>
</comment>
<keyword evidence="7" id="KW-0503">Monooxygenase</keyword>
<dbReference type="PANTHER" id="PTHR42747:SF3">
    <property type="entry name" value="NITRONATE MONOOXYGENASE-RELATED"/>
    <property type="match status" value="1"/>
</dbReference>
<dbReference type="PROSITE" id="PS00912">
    <property type="entry name" value="DHODEHASE_2"/>
    <property type="match status" value="1"/>
</dbReference>
<dbReference type="eggNOG" id="ENOG502QSZT">
    <property type="taxonomic scope" value="Eukaryota"/>
</dbReference>
<keyword evidence="3" id="KW-0285">Flavoprotein</keyword>
<dbReference type="GO" id="GO:0016627">
    <property type="term" value="F:oxidoreductase activity, acting on the CH-CH group of donors"/>
    <property type="evidence" value="ECO:0007669"/>
    <property type="project" value="InterPro"/>
</dbReference>
<name>A0A1Q3A6F0_ZYGRO</name>